<dbReference type="AlphaFoldDB" id="A0A1Z1M0Q6"/>
<name>A0A1Z1M0Q6_9FLOR</name>
<proteinExistence type="predicted"/>
<dbReference type="SUPFAM" id="SSF53271">
    <property type="entry name" value="PRTase-like"/>
    <property type="match status" value="1"/>
</dbReference>
<protein>
    <submittedName>
        <fullName evidence="1">Uracil phosphoribosyltransferase</fullName>
    </submittedName>
</protein>
<keyword evidence="1" id="KW-0934">Plastid</keyword>
<dbReference type="RefSeq" id="YP_009391544.1">
    <property type="nucleotide sequence ID" value="NC_035258.1"/>
</dbReference>
<evidence type="ECO:0000313" key="1">
    <source>
        <dbReference type="EMBL" id="ARW59688.1"/>
    </source>
</evidence>
<dbReference type="GeneID" id="33353165"/>
<reference evidence="1" key="1">
    <citation type="journal article" date="2017" name="J. Phycol.">
        <title>Analysis of chloroplast genomes and a supermatrix inform reclassification of the Rhodomelaceae (Rhodophyta).</title>
        <authorList>
            <person name="Diaz-Tapia P."/>
            <person name="Maggs C.A."/>
            <person name="West J.A."/>
            <person name="Verbruggen H."/>
        </authorList>
    </citation>
    <scope>NUCLEOTIDE SEQUENCE</scope>
    <source>
        <strain evidence="1">HV1445</strain>
    </source>
</reference>
<keyword evidence="1" id="KW-0150">Chloroplast</keyword>
<sequence length="178" mass="21079">MLLNIYLISHPLIKTLSNSITDFNENKNYNHNKYKYLGLFLFYEMFRKHINIYKIYIKAISNIKQVNLLSSKKDYYIITDLLNTYNVIGEIKSLVPEIQVLNYKQEIKFNKNELSKQIILLEILLDNKKIIDLISLLIEEYNINENDILVACIASKNEVLKKMGEMFPNLKIYTTKIF</sequence>
<dbReference type="GO" id="GO:0016757">
    <property type="term" value="F:glycosyltransferase activity"/>
    <property type="evidence" value="ECO:0007669"/>
    <property type="project" value="UniProtKB-KW"/>
</dbReference>
<dbReference type="EMBL" id="MF101409">
    <property type="protein sequence ID" value="ARW59688.1"/>
    <property type="molecule type" value="Genomic_DNA"/>
</dbReference>
<keyword evidence="1" id="KW-0328">Glycosyltransferase</keyword>
<dbReference type="Gene3D" id="3.40.50.2020">
    <property type="match status" value="1"/>
</dbReference>
<keyword evidence="1" id="KW-0808">Transferase</keyword>
<accession>A0A1Z1M0Q6</accession>
<organism evidence="1">
    <name type="scientific">Platysiphonia delicata</name>
    <dbReference type="NCBI Taxonomy" id="2006979"/>
    <lineage>
        <taxon>Eukaryota</taxon>
        <taxon>Rhodophyta</taxon>
        <taxon>Florideophyceae</taxon>
        <taxon>Rhodymeniophycidae</taxon>
        <taxon>Ceramiales</taxon>
        <taxon>Delesseriaceae</taxon>
        <taxon>Platysiphonia</taxon>
    </lineage>
</organism>
<geneLocation type="chloroplast" evidence="1"/>
<gene>
    <name evidence="1" type="primary">upp</name>
</gene>
<dbReference type="InterPro" id="IPR029057">
    <property type="entry name" value="PRTase-like"/>
</dbReference>